<reference evidence="1" key="1">
    <citation type="journal article" date="2021" name="Proc. Natl. Acad. Sci. U.S.A.">
        <title>A Catalog of Tens of Thousands of Viruses from Human Metagenomes Reveals Hidden Associations with Chronic Diseases.</title>
        <authorList>
            <person name="Tisza M.J."/>
            <person name="Buck C.B."/>
        </authorList>
    </citation>
    <scope>NUCLEOTIDE SEQUENCE</scope>
    <source>
        <strain evidence="1">CtMsr1</strain>
    </source>
</reference>
<sequence length="91" mass="11035">MDTNDKYRLELSSDQYVNKLIQWWNDTLFEYGRVMTLDFKEYCDLDSYNSDFGSFWSFELTTDNFKMSIKRDAHHVKSVWTLDLPEPEFLL</sequence>
<name>A0A8S5LUR3_9CAUD</name>
<dbReference type="EMBL" id="BK014744">
    <property type="protein sequence ID" value="DAD73789.1"/>
    <property type="molecule type" value="Genomic_DNA"/>
</dbReference>
<organism evidence="1">
    <name type="scientific">Siphoviridae sp. ctMsr1</name>
    <dbReference type="NCBI Taxonomy" id="2826264"/>
    <lineage>
        <taxon>Viruses</taxon>
        <taxon>Duplodnaviria</taxon>
        <taxon>Heunggongvirae</taxon>
        <taxon>Uroviricota</taxon>
        <taxon>Caudoviricetes</taxon>
    </lineage>
</organism>
<protein>
    <submittedName>
        <fullName evidence="1">Uncharacterized protein</fullName>
    </submittedName>
</protein>
<proteinExistence type="predicted"/>
<evidence type="ECO:0000313" key="1">
    <source>
        <dbReference type="EMBL" id="DAD73789.1"/>
    </source>
</evidence>
<accession>A0A8S5LUR3</accession>